<keyword evidence="1" id="KW-0472">Membrane</keyword>
<dbReference type="Gene3D" id="3.40.630.30">
    <property type="match status" value="1"/>
</dbReference>
<reference evidence="2" key="1">
    <citation type="journal article" date="2015" name="Nature">
        <title>Complex archaea that bridge the gap between prokaryotes and eukaryotes.</title>
        <authorList>
            <person name="Spang A."/>
            <person name="Saw J.H."/>
            <person name="Jorgensen S.L."/>
            <person name="Zaremba-Niedzwiedzka K."/>
            <person name="Martijn J."/>
            <person name="Lind A.E."/>
            <person name="van Eijk R."/>
            <person name="Schleper C."/>
            <person name="Guy L."/>
            <person name="Ettema T.J."/>
        </authorList>
    </citation>
    <scope>NUCLEOTIDE SEQUENCE</scope>
</reference>
<feature type="transmembrane region" description="Helical" evidence="1">
    <location>
        <begin position="168"/>
        <end position="187"/>
    </location>
</feature>
<dbReference type="AlphaFoldDB" id="A0A0F9YW94"/>
<evidence type="ECO:0000256" key="1">
    <source>
        <dbReference type="SAM" id="Phobius"/>
    </source>
</evidence>
<evidence type="ECO:0000313" key="2">
    <source>
        <dbReference type="EMBL" id="KKO09164.1"/>
    </source>
</evidence>
<organism evidence="2">
    <name type="scientific">marine sediment metagenome</name>
    <dbReference type="NCBI Taxonomy" id="412755"/>
    <lineage>
        <taxon>unclassified sequences</taxon>
        <taxon>metagenomes</taxon>
        <taxon>ecological metagenomes</taxon>
    </lineage>
</organism>
<name>A0A0F9YW94_9ZZZZ</name>
<dbReference type="InterPro" id="IPR016181">
    <property type="entry name" value="Acyl_CoA_acyltransferase"/>
</dbReference>
<proteinExistence type="predicted"/>
<gene>
    <name evidence="2" type="ORF">LCGC14_0035020</name>
</gene>
<protein>
    <recommendedName>
        <fullName evidence="3">PEP-CTERM/exosortase system-associated acyltransferase</fullName>
    </recommendedName>
</protein>
<dbReference type="NCBIfam" id="TIGR03694">
    <property type="entry name" value="exosort_acyl"/>
    <property type="match status" value="1"/>
</dbReference>
<keyword evidence="1" id="KW-0812">Transmembrane</keyword>
<dbReference type="EMBL" id="LAZR01000007">
    <property type="protein sequence ID" value="KKO09164.1"/>
    <property type="molecule type" value="Genomic_DNA"/>
</dbReference>
<evidence type="ECO:0008006" key="3">
    <source>
        <dbReference type="Google" id="ProtNLM"/>
    </source>
</evidence>
<dbReference type="Pfam" id="PF13444">
    <property type="entry name" value="Acetyltransf_5"/>
    <property type="match status" value="1"/>
</dbReference>
<dbReference type="SUPFAM" id="SSF55729">
    <property type="entry name" value="Acyl-CoA N-acyltransferases (Nat)"/>
    <property type="match status" value="1"/>
</dbReference>
<keyword evidence="1" id="KW-1133">Transmembrane helix</keyword>
<accession>A0A0F9YW94</accession>
<dbReference type="InterPro" id="IPR022484">
    <property type="entry name" value="PEP-CTERM/exosrtase_acylTfrase"/>
</dbReference>
<sequence length="270" mass="31036">MEVNNESSQTYCSTNDLFALFKEDFIFSIAISDLEKSRIYKLRHEVYCQEIGYHPPEISNQNIESDTHDSHSIHCLIEHRRSGLAAGCLRLVLPAPLTEGKNKRLPLQDFGEKSLPHETLHPAKLPYHSICEISRFAIARAFRHKAINNETLDLNDIKHQFTDKERKAFPLIVIALFLATYSLVGLMNKRHVFAMMEPRLPRLLSMSGFKFTKVGTAIEMHGTRNAFYIDHAKAEKEMHKDLMPLYLHIRRVLAPQVEELLEAKQSVSIT</sequence>
<comment type="caution">
    <text evidence="2">The sequence shown here is derived from an EMBL/GenBank/DDBJ whole genome shotgun (WGS) entry which is preliminary data.</text>
</comment>